<dbReference type="NCBIfam" id="NF033550">
    <property type="entry name" value="transpos_ISL3"/>
    <property type="match status" value="1"/>
</dbReference>
<proteinExistence type="predicted"/>
<evidence type="ECO:0000313" key="3">
    <source>
        <dbReference type="EMBL" id="OBY30454.1"/>
    </source>
</evidence>
<dbReference type="PANTHER" id="PTHR33498:SF1">
    <property type="entry name" value="TRANSPOSASE FOR INSERTION SEQUENCE ELEMENT IS1557"/>
    <property type="match status" value="1"/>
</dbReference>
<dbReference type="Pfam" id="PF01610">
    <property type="entry name" value="DDE_Tnp_ISL3"/>
    <property type="match status" value="1"/>
</dbReference>
<organism evidence="3 4">
    <name type="scientific">Mycolicibacter kumamotonensis</name>
    <dbReference type="NCBI Taxonomy" id="354243"/>
    <lineage>
        <taxon>Bacteria</taxon>
        <taxon>Bacillati</taxon>
        <taxon>Actinomycetota</taxon>
        <taxon>Actinomycetes</taxon>
        <taxon>Mycobacteriales</taxon>
        <taxon>Mycobacteriaceae</taxon>
        <taxon>Mycolicibacter</taxon>
    </lineage>
</organism>
<comment type="caution">
    <text evidence="3">The sequence shown here is derived from an EMBL/GenBank/DDBJ whole genome shotgun (WGS) entry which is preliminary data.</text>
</comment>
<dbReference type="InterPro" id="IPR002560">
    <property type="entry name" value="Transposase_DDE"/>
</dbReference>
<protein>
    <submittedName>
        <fullName evidence="3">Transposase</fullName>
    </submittedName>
</protein>
<keyword evidence="4" id="KW-1185">Reference proteome</keyword>
<dbReference type="InterPro" id="IPR032877">
    <property type="entry name" value="Transposase_HTH"/>
</dbReference>
<feature type="domain" description="Transposase IS204/IS1001/IS1096/IS1165 DDE" evidence="1">
    <location>
        <begin position="160"/>
        <end position="420"/>
    </location>
</feature>
<dbReference type="PATRIC" id="fig|354243.3.peg.3627"/>
<evidence type="ECO:0000259" key="1">
    <source>
        <dbReference type="Pfam" id="PF01610"/>
    </source>
</evidence>
<evidence type="ECO:0000313" key="4">
    <source>
        <dbReference type="Proteomes" id="UP000092668"/>
    </source>
</evidence>
<reference evidence="3 4" key="1">
    <citation type="submission" date="2015-06" db="EMBL/GenBank/DDBJ databases">
        <title>Genome sequence of Mycobacterium kumamotonense strain Roo.</title>
        <authorList>
            <person name="Greninger A.L."/>
            <person name="Cunningham G."/>
            <person name="Miller S."/>
        </authorList>
    </citation>
    <scope>NUCLEOTIDE SEQUENCE [LARGE SCALE GENOMIC DNA]</scope>
    <source>
        <strain evidence="3 4">Roo</strain>
    </source>
</reference>
<dbReference type="AlphaFoldDB" id="A0A1B8SCK6"/>
<evidence type="ECO:0000259" key="2">
    <source>
        <dbReference type="Pfam" id="PF13542"/>
    </source>
</evidence>
<dbReference type="Proteomes" id="UP000092668">
    <property type="component" value="Unassembled WGS sequence"/>
</dbReference>
<dbReference type="Pfam" id="PF13542">
    <property type="entry name" value="HTH_Tnp_ISL3"/>
    <property type="match status" value="1"/>
</dbReference>
<gene>
    <name evidence="3" type="ORF">ACT18_17535</name>
</gene>
<dbReference type="EMBL" id="LFOE01000031">
    <property type="protein sequence ID" value="OBY30454.1"/>
    <property type="molecule type" value="Genomic_DNA"/>
</dbReference>
<dbReference type="InterPro" id="IPR047951">
    <property type="entry name" value="Transpos_ISL3"/>
</dbReference>
<dbReference type="PANTHER" id="PTHR33498">
    <property type="entry name" value="TRANSPOSASE FOR INSERTION SEQUENCE ELEMENT IS1557"/>
    <property type="match status" value="1"/>
</dbReference>
<accession>A0A1B8SCK6</accession>
<name>A0A1B8SCK6_9MYCO</name>
<sequence length="442" mass="48971">MSNDSSLLLGLDGIVVDAVRVGHDGVRVLEVRTAPDWVGRCTTCQTRSTAGHRGWVITRPRDVKMGPGRPLMVWRKRKWLCTNDSCEKKTFTEATPAVPPRARITLRAKTEMAHGVLDDDRSVVAVADAYGCTWNTCHAAVATTADAALDGEPEPITVLGMDETRRGKAHYETDPDTGARIWVDRFDTGLVDIAGAGGLLVQINGRSAKPVANWLAERDPAWRAAIDYVAIDMSNTYAKAARDALPHAQLIVDKFHLVKRANQTVEAVRRRTTWDNRGRRGRKADGEWLNRRRLLRAAERLTDDQHARLVAALAAADPAGNILAAWIAKELLRDVLACATTGGARADVNAALWQFYDFCAATAVPEIHDLAKTIETWQAPMILAITTGLTNARSEGYNRIVKHVGRTAFGFRNPTNQRRRVRWACTRQSRRAPLRARRLRPC</sequence>
<feature type="domain" description="Transposase IS204/IS1001/IS1096/IS1165 helix-turn-helix" evidence="2">
    <location>
        <begin position="93"/>
        <end position="141"/>
    </location>
</feature>